<keyword evidence="2" id="KW-0808">Transferase</keyword>
<evidence type="ECO:0000256" key="1">
    <source>
        <dbReference type="ARBA" id="ARBA00022603"/>
    </source>
</evidence>
<keyword evidence="1" id="KW-0489">Methyltransferase</keyword>
<dbReference type="STRING" id="1513793.SAMN06296036_12235"/>
<keyword evidence="5" id="KW-1185">Reference proteome</keyword>
<gene>
    <name evidence="4" type="ORF">SAMN06296036_12235</name>
</gene>
<dbReference type="InterPro" id="IPR053384">
    <property type="entry name" value="SAM-dep_methyltransferase"/>
</dbReference>
<evidence type="ECO:0000256" key="3">
    <source>
        <dbReference type="ARBA" id="ARBA00022691"/>
    </source>
</evidence>
<dbReference type="InterPro" id="IPR000940">
    <property type="entry name" value="NNMT_TEMT_trans"/>
</dbReference>
<dbReference type="NCBIfam" id="NF041360">
    <property type="entry name" value="GntF_guanitoxin"/>
    <property type="match status" value="1"/>
</dbReference>
<dbReference type="AlphaFoldDB" id="A0A1Y6CGQ0"/>
<reference evidence="5" key="1">
    <citation type="submission" date="2017-04" db="EMBL/GenBank/DDBJ databases">
        <authorList>
            <person name="Varghese N."/>
            <person name="Submissions S."/>
        </authorList>
    </citation>
    <scope>NUCLEOTIDE SEQUENCE [LARGE SCALE GENOMIC DNA]</scope>
    <source>
        <strain evidence="5">RKEM611</strain>
    </source>
</reference>
<dbReference type="PANTHER" id="PTHR10867:SF17">
    <property type="entry name" value="NICOTINAMIDE N-METHYLTRANSFERASE"/>
    <property type="match status" value="1"/>
</dbReference>
<proteinExistence type="predicted"/>
<organism evidence="4 5">
    <name type="scientific">Pseudobacteriovorax antillogorgiicola</name>
    <dbReference type="NCBI Taxonomy" id="1513793"/>
    <lineage>
        <taxon>Bacteria</taxon>
        <taxon>Pseudomonadati</taxon>
        <taxon>Bdellovibrionota</taxon>
        <taxon>Oligoflexia</taxon>
        <taxon>Oligoflexales</taxon>
        <taxon>Pseudobacteriovoracaceae</taxon>
        <taxon>Pseudobacteriovorax</taxon>
    </lineage>
</organism>
<name>A0A1Y6CGQ0_9BACT</name>
<dbReference type="SUPFAM" id="SSF53335">
    <property type="entry name" value="S-adenosyl-L-methionine-dependent methyltransferases"/>
    <property type="match status" value="1"/>
</dbReference>
<dbReference type="Proteomes" id="UP000192907">
    <property type="component" value="Unassembled WGS sequence"/>
</dbReference>
<evidence type="ECO:0000313" key="5">
    <source>
        <dbReference type="Proteomes" id="UP000192907"/>
    </source>
</evidence>
<sequence length="255" mass="28829">MSHDLQDDTSSFEGRAYLNEYFTEVNDEYRGLYRFWIDSIKKMAGAKEALELGVGPTLYTALPLTAVCESIDLADYVLDCFKETNAWLNGDTQSFNWNIYTKLVLELEGSANSAIDIKNRENLVRLKIRDTFHCNIKEKNPIAPRSKTYDIVTAHYCTEAASDSVSTWEGVIRNIWTLVRPGGWLLLSVSAGLKRFRQYADQEPCTSSPQIDKRSVLKCIETLPGAGKADWEYLPAPHDRPYEGTVLLAVQRSSL</sequence>
<protein>
    <submittedName>
        <fullName evidence="4">NNMT/PNMT/TEMT family protein</fullName>
    </submittedName>
</protein>
<dbReference type="GO" id="GO:0008170">
    <property type="term" value="F:N-methyltransferase activity"/>
    <property type="evidence" value="ECO:0007669"/>
    <property type="project" value="TreeGrafter"/>
</dbReference>
<dbReference type="PANTHER" id="PTHR10867">
    <property type="entry name" value="NNMT/PNMT/TEMT FAMILY MEMBER"/>
    <property type="match status" value="1"/>
</dbReference>
<accession>A0A1Y6CGQ0</accession>
<evidence type="ECO:0000256" key="2">
    <source>
        <dbReference type="ARBA" id="ARBA00022679"/>
    </source>
</evidence>
<keyword evidence="3" id="KW-0949">S-adenosyl-L-methionine</keyword>
<dbReference type="Gene3D" id="3.40.50.150">
    <property type="entry name" value="Vaccinia Virus protein VP39"/>
    <property type="match status" value="1"/>
</dbReference>
<dbReference type="GO" id="GO:0005829">
    <property type="term" value="C:cytosol"/>
    <property type="evidence" value="ECO:0007669"/>
    <property type="project" value="TreeGrafter"/>
</dbReference>
<dbReference type="PROSITE" id="PS51681">
    <property type="entry name" value="SAM_MT_NNMT_PNMT_TEMT"/>
    <property type="match status" value="1"/>
</dbReference>
<dbReference type="RefSeq" id="WP_159455594.1">
    <property type="nucleotide sequence ID" value="NZ_FWZT01000022.1"/>
</dbReference>
<dbReference type="GO" id="GO:0032259">
    <property type="term" value="P:methylation"/>
    <property type="evidence" value="ECO:0007669"/>
    <property type="project" value="UniProtKB-KW"/>
</dbReference>
<dbReference type="EMBL" id="FWZT01000022">
    <property type="protein sequence ID" value="SMF64390.1"/>
    <property type="molecule type" value="Genomic_DNA"/>
</dbReference>
<dbReference type="Pfam" id="PF01234">
    <property type="entry name" value="NNMT_PNMT_TEMT"/>
    <property type="match status" value="1"/>
</dbReference>
<evidence type="ECO:0000313" key="4">
    <source>
        <dbReference type="EMBL" id="SMF64390.1"/>
    </source>
</evidence>
<dbReference type="InterPro" id="IPR029063">
    <property type="entry name" value="SAM-dependent_MTases_sf"/>
</dbReference>